<dbReference type="EMBL" id="UINC01014067">
    <property type="protein sequence ID" value="SVA60258.1"/>
    <property type="molecule type" value="Genomic_DNA"/>
</dbReference>
<keyword evidence="1" id="KW-1133">Transmembrane helix</keyword>
<evidence type="ECO:0000313" key="2">
    <source>
        <dbReference type="EMBL" id="SVA60258.1"/>
    </source>
</evidence>
<proteinExistence type="predicted"/>
<reference evidence="2" key="1">
    <citation type="submission" date="2018-05" db="EMBL/GenBank/DDBJ databases">
        <authorList>
            <person name="Lanie J.A."/>
            <person name="Ng W.-L."/>
            <person name="Kazmierczak K.M."/>
            <person name="Andrzejewski T.M."/>
            <person name="Davidsen T.M."/>
            <person name="Wayne K.J."/>
            <person name="Tettelin H."/>
            <person name="Glass J.I."/>
            <person name="Rusch D."/>
            <person name="Podicherti R."/>
            <person name="Tsui H.-C.T."/>
            <person name="Winkler M.E."/>
        </authorList>
    </citation>
    <scope>NUCLEOTIDE SEQUENCE</scope>
</reference>
<name>A0A381X6G7_9ZZZZ</name>
<dbReference type="AlphaFoldDB" id="A0A381X6G7"/>
<sequence>VLFIFGDIMIEIFIIYPVAVYVLGGIIYYLAT</sequence>
<keyword evidence="1" id="KW-0812">Transmembrane</keyword>
<keyword evidence="1" id="KW-0472">Membrane</keyword>
<gene>
    <name evidence="2" type="ORF">METZ01_LOCUS113112</name>
</gene>
<organism evidence="2">
    <name type="scientific">marine metagenome</name>
    <dbReference type="NCBI Taxonomy" id="408172"/>
    <lineage>
        <taxon>unclassified sequences</taxon>
        <taxon>metagenomes</taxon>
        <taxon>ecological metagenomes</taxon>
    </lineage>
</organism>
<feature type="transmembrane region" description="Helical" evidence="1">
    <location>
        <begin position="12"/>
        <end position="31"/>
    </location>
</feature>
<evidence type="ECO:0000256" key="1">
    <source>
        <dbReference type="SAM" id="Phobius"/>
    </source>
</evidence>
<feature type="non-terminal residue" evidence="2">
    <location>
        <position position="1"/>
    </location>
</feature>
<protein>
    <submittedName>
        <fullName evidence="2">Uncharacterized protein</fullName>
    </submittedName>
</protein>
<accession>A0A381X6G7</accession>